<proteinExistence type="predicted"/>
<protein>
    <submittedName>
        <fullName evidence="2">Uncharacterized protein</fullName>
    </submittedName>
</protein>
<comment type="caution">
    <text evidence="2">The sequence shown here is derived from an EMBL/GenBank/DDBJ whole genome shotgun (WGS) entry which is preliminary data.</text>
</comment>
<gene>
    <name evidence="2" type="ORF">MYCIT1_LOCUS32528</name>
</gene>
<dbReference type="Proteomes" id="UP001295794">
    <property type="component" value="Unassembled WGS sequence"/>
</dbReference>
<keyword evidence="1" id="KW-0732">Signal</keyword>
<keyword evidence="3" id="KW-1185">Reference proteome</keyword>
<feature type="signal peptide" evidence="1">
    <location>
        <begin position="1"/>
        <end position="24"/>
    </location>
</feature>
<dbReference type="AlphaFoldDB" id="A0AAD2HU01"/>
<reference evidence="2" key="1">
    <citation type="submission" date="2023-11" db="EMBL/GenBank/DDBJ databases">
        <authorList>
            <person name="De Vega J J."/>
            <person name="De Vega J J."/>
        </authorList>
    </citation>
    <scope>NUCLEOTIDE SEQUENCE</scope>
</reference>
<evidence type="ECO:0000313" key="3">
    <source>
        <dbReference type="Proteomes" id="UP001295794"/>
    </source>
</evidence>
<sequence>ESANNLKLCQVLLARVLCFALGTGSPPQRDPRDYTTFVISARSTALWRRLHSMQGRLQILIILIHGLLRQHTGTVSRPITIWSRTSLSVA</sequence>
<name>A0AAD2HU01_9AGAR</name>
<evidence type="ECO:0000256" key="1">
    <source>
        <dbReference type="SAM" id="SignalP"/>
    </source>
</evidence>
<organism evidence="2 3">
    <name type="scientific">Mycena citricolor</name>
    <dbReference type="NCBI Taxonomy" id="2018698"/>
    <lineage>
        <taxon>Eukaryota</taxon>
        <taxon>Fungi</taxon>
        <taxon>Dikarya</taxon>
        <taxon>Basidiomycota</taxon>
        <taxon>Agaricomycotina</taxon>
        <taxon>Agaricomycetes</taxon>
        <taxon>Agaricomycetidae</taxon>
        <taxon>Agaricales</taxon>
        <taxon>Marasmiineae</taxon>
        <taxon>Mycenaceae</taxon>
        <taxon>Mycena</taxon>
    </lineage>
</organism>
<evidence type="ECO:0000313" key="2">
    <source>
        <dbReference type="EMBL" id="CAK5281416.1"/>
    </source>
</evidence>
<accession>A0AAD2HU01</accession>
<dbReference type="EMBL" id="CAVNYO010000444">
    <property type="protein sequence ID" value="CAK5281416.1"/>
    <property type="molecule type" value="Genomic_DNA"/>
</dbReference>
<feature type="non-terminal residue" evidence="2">
    <location>
        <position position="1"/>
    </location>
</feature>
<feature type="chain" id="PRO_5042195610" evidence="1">
    <location>
        <begin position="25"/>
        <end position="90"/>
    </location>
</feature>